<feature type="transmembrane region" description="Helical" evidence="6">
    <location>
        <begin position="163"/>
        <end position="196"/>
    </location>
</feature>
<evidence type="ECO:0008006" key="9">
    <source>
        <dbReference type="Google" id="ProtNLM"/>
    </source>
</evidence>
<dbReference type="GO" id="GO:0016020">
    <property type="term" value="C:membrane"/>
    <property type="evidence" value="ECO:0007669"/>
    <property type="project" value="UniProtKB-SubCell"/>
</dbReference>
<evidence type="ECO:0000256" key="1">
    <source>
        <dbReference type="ARBA" id="ARBA00004141"/>
    </source>
</evidence>
<evidence type="ECO:0000256" key="6">
    <source>
        <dbReference type="SAM" id="Phobius"/>
    </source>
</evidence>
<dbReference type="PANTHER" id="PTHR14255">
    <property type="entry name" value="CEREBLON"/>
    <property type="match status" value="1"/>
</dbReference>
<feature type="transmembrane region" description="Helical" evidence="6">
    <location>
        <begin position="291"/>
        <end position="314"/>
    </location>
</feature>
<feature type="transmembrane region" description="Helical" evidence="6">
    <location>
        <begin position="458"/>
        <end position="479"/>
    </location>
</feature>
<feature type="transmembrane region" description="Helical" evidence="6">
    <location>
        <begin position="125"/>
        <end position="143"/>
    </location>
</feature>
<feature type="transmembrane region" description="Helical" evidence="6">
    <location>
        <begin position="397"/>
        <end position="419"/>
    </location>
</feature>
<feature type="transmembrane region" description="Helical" evidence="6">
    <location>
        <begin position="83"/>
        <end position="113"/>
    </location>
</feature>
<sequence>MAIEMKKKTSRAAATAIWLVSWSIIMAYNVSYAERVLKNQTHQSFSAKQRHGALNSIIDFFWNDGGDSSNDRVWPEMKFGWRILVGSIVGFFGAALGSVGGVGGGGIFIPMLTLIIGFDAKSSTAISKCMIMGAAVSTVYYNLRFRHPTLDLPVIDYDLALLFQPMLMLGISIGVAFNVMFADWMVTVLLIILFIATSTKALFKGIDTWKKETTMKKEAAKMLESDSFPGYDSEEDYKPLPAGLTDPRDEKVPLLKNIYWKELLVLVYVWVAFLIVQIIKTYSKTCSTLYWILNLLQVPIAVSVTLYEAICLCNGSRVIASKEKEITDWKKLHKICLYCSCGIIAGIVSGLLGLGGGFILGPLFLELGIPPQVHLLLLLRFSTTITHAFIISPLLQVASATSTFAMVFSSSMSVVQYYLLERFPVPYASYFILIATIAALTGQHVVRKIIAILGRASIIIFVLAFTIFLSAISLGGVGIGNMVEKMENNEHMGFRNICHQS</sequence>
<feature type="transmembrane region" description="Helical" evidence="6">
    <location>
        <begin position="12"/>
        <end position="30"/>
    </location>
</feature>
<gene>
    <name evidence="7" type="primary">Vigan.01G335600</name>
    <name evidence="7" type="ORF">VIGAN_01335600</name>
</gene>
<reference evidence="7 8" key="1">
    <citation type="journal article" date="2015" name="Sci. Rep.">
        <title>The power of single molecule real-time sequencing technology in the de novo assembly of a eukaryotic genome.</title>
        <authorList>
            <person name="Sakai H."/>
            <person name="Naito K."/>
            <person name="Ogiso-Tanaka E."/>
            <person name="Takahashi Y."/>
            <person name="Iseki K."/>
            <person name="Muto C."/>
            <person name="Satou K."/>
            <person name="Teruya K."/>
            <person name="Shiroma A."/>
            <person name="Shimoji M."/>
            <person name="Hirano T."/>
            <person name="Itoh T."/>
            <person name="Kaga A."/>
            <person name="Tomooka N."/>
        </authorList>
    </citation>
    <scope>NUCLEOTIDE SEQUENCE [LARGE SCALE GENOMIC DNA]</scope>
    <source>
        <strain evidence="8">cv. Shumari</strain>
    </source>
</reference>
<evidence type="ECO:0000313" key="8">
    <source>
        <dbReference type="Proteomes" id="UP000291084"/>
    </source>
</evidence>
<keyword evidence="4 6" id="KW-1133">Transmembrane helix</keyword>
<keyword evidence="5 6" id="KW-0472">Membrane</keyword>
<comment type="subcellular location">
    <subcellularLocation>
        <location evidence="1">Membrane</location>
        <topology evidence="1">Multi-pass membrane protein</topology>
    </subcellularLocation>
</comment>
<evidence type="ECO:0000256" key="2">
    <source>
        <dbReference type="ARBA" id="ARBA00009142"/>
    </source>
</evidence>
<protein>
    <recommendedName>
        <fullName evidence="9">Sulfite exporter TauE/SafE family protein 3-like</fullName>
    </recommendedName>
</protein>
<feature type="transmembrane region" description="Helical" evidence="6">
    <location>
        <begin position="258"/>
        <end position="279"/>
    </location>
</feature>
<comment type="similarity">
    <text evidence="2">Belongs to the 4-toluene sulfonate uptake permease (TSUP) (TC 2.A.102) family.</text>
</comment>
<organism evidence="7 8">
    <name type="scientific">Vigna angularis var. angularis</name>
    <dbReference type="NCBI Taxonomy" id="157739"/>
    <lineage>
        <taxon>Eukaryota</taxon>
        <taxon>Viridiplantae</taxon>
        <taxon>Streptophyta</taxon>
        <taxon>Embryophyta</taxon>
        <taxon>Tracheophyta</taxon>
        <taxon>Spermatophyta</taxon>
        <taxon>Magnoliopsida</taxon>
        <taxon>eudicotyledons</taxon>
        <taxon>Gunneridae</taxon>
        <taxon>Pentapetalae</taxon>
        <taxon>rosids</taxon>
        <taxon>fabids</taxon>
        <taxon>Fabales</taxon>
        <taxon>Fabaceae</taxon>
        <taxon>Papilionoideae</taxon>
        <taxon>50 kb inversion clade</taxon>
        <taxon>NPAAA clade</taxon>
        <taxon>indigoferoid/millettioid clade</taxon>
        <taxon>Phaseoleae</taxon>
        <taxon>Vigna</taxon>
    </lineage>
</organism>
<accession>A0A0S3R4T0</accession>
<dbReference type="GO" id="GO:0031464">
    <property type="term" value="C:Cul4A-RING E3 ubiquitin ligase complex"/>
    <property type="evidence" value="ECO:0007669"/>
    <property type="project" value="TreeGrafter"/>
</dbReference>
<evidence type="ECO:0000256" key="5">
    <source>
        <dbReference type="ARBA" id="ARBA00023136"/>
    </source>
</evidence>
<proteinExistence type="inferred from homology"/>
<dbReference type="Proteomes" id="UP000291084">
    <property type="component" value="Chromosome 1"/>
</dbReference>
<dbReference type="GO" id="GO:0016567">
    <property type="term" value="P:protein ubiquitination"/>
    <property type="evidence" value="ECO:0007669"/>
    <property type="project" value="TreeGrafter"/>
</dbReference>
<dbReference type="InterPro" id="IPR002781">
    <property type="entry name" value="TM_pro_TauE-like"/>
</dbReference>
<keyword evidence="3 6" id="KW-0812">Transmembrane</keyword>
<keyword evidence="8" id="KW-1185">Reference proteome</keyword>
<evidence type="ECO:0000313" key="7">
    <source>
        <dbReference type="EMBL" id="BAT75485.1"/>
    </source>
</evidence>
<name>A0A0S3R4T0_PHAAN</name>
<dbReference type="PANTHER" id="PTHR14255:SF31">
    <property type="entry name" value="SULFITE EXPORTER TAUE_SAFE FAMILY PROTEIN 3-LIKE"/>
    <property type="match status" value="1"/>
</dbReference>
<dbReference type="EMBL" id="AP015034">
    <property type="protein sequence ID" value="BAT75485.1"/>
    <property type="molecule type" value="Genomic_DNA"/>
</dbReference>
<dbReference type="Pfam" id="PF01925">
    <property type="entry name" value="TauE"/>
    <property type="match status" value="1"/>
</dbReference>
<dbReference type="OrthoDB" id="434519at2759"/>
<dbReference type="AlphaFoldDB" id="A0A0S3R4T0"/>
<evidence type="ECO:0000256" key="4">
    <source>
        <dbReference type="ARBA" id="ARBA00022989"/>
    </source>
</evidence>
<feature type="transmembrane region" description="Helical" evidence="6">
    <location>
        <begin position="335"/>
        <end position="360"/>
    </location>
</feature>
<feature type="transmembrane region" description="Helical" evidence="6">
    <location>
        <begin position="425"/>
        <end position="446"/>
    </location>
</feature>
<evidence type="ECO:0000256" key="3">
    <source>
        <dbReference type="ARBA" id="ARBA00022692"/>
    </source>
</evidence>